<keyword evidence="4" id="KW-1185">Reference proteome</keyword>
<sequence length="350" mass="41138">MAKERKYKVYFERFPSDNFNICDKKFFNNIDYFAYTKMGALQNFGMENPLDCGSFGKTKKEALNKSISESIERRSLLAYKNRDFKTALNVMDGSLKKVQYENYFFSKKNITDTTATACDTVPSRAVISAIAELIEKNSTFLFWYNNEGYEVDSNQTEKFVLRYGFREFKYKMYINLSFYPFIVAYVVLYKKELPLIIGTGSGTNYTNAIYKAMREANFLFKVESSMNIKAEILGIQVDKYTLAKEKSLKSVETRLKLKSYPKRSLSLHEINYKDKKQHLSILKMALSKYTNEVNIFPINLFNNRLTFKIYSPDLISYVPFKFNLRFDKKIYSRIKLRKEDILNFPELPIM</sequence>
<gene>
    <name evidence="3" type="ORF">M3N64_06500</name>
</gene>
<protein>
    <submittedName>
        <fullName evidence="3">YcaO-like family protein</fullName>
    </submittedName>
</protein>
<reference evidence="3 4" key="1">
    <citation type="submission" date="2022-05" db="EMBL/GenBank/DDBJ databases">
        <title>Sporolactobacillus sp nov CPB3-1, isolated from tree bark (Mangifera indica L.).</title>
        <authorList>
            <person name="Phuengjayaem S."/>
            <person name="Tanasupawat S."/>
        </authorList>
    </citation>
    <scope>NUCLEOTIDE SEQUENCE [LARGE SCALE GENOMIC DNA]</scope>
    <source>
        <strain evidence="3 4">CPB3-1</strain>
    </source>
</reference>
<keyword evidence="1" id="KW-0812">Transmembrane</keyword>
<evidence type="ECO:0000313" key="4">
    <source>
        <dbReference type="Proteomes" id="UP001203004"/>
    </source>
</evidence>
<comment type="caution">
    <text evidence="3">The sequence shown here is derived from an EMBL/GenBank/DDBJ whole genome shotgun (WGS) entry which is preliminary data.</text>
</comment>
<feature type="domain" description="YcaO" evidence="2">
    <location>
        <begin position="110"/>
        <end position="220"/>
    </location>
</feature>
<feature type="transmembrane region" description="Helical" evidence="1">
    <location>
        <begin position="172"/>
        <end position="189"/>
    </location>
</feature>
<accession>A0ABT0MAB8</accession>
<dbReference type="Proteomes" id="UP001203004">
    <property type="component" value="Unassembled WGS sequence"/>
</dbReference>
<dbReference type="RefSeq" id="WP_249099907.1">
    <property type="nucleotide sequence ID" value="NZ_JAMAST010000005.1"/>
</dbReference>
<name>A0ABT0MAB8_9BACL</name>
<dbReference type="EMBL" id="JAMAST010000005">
    <property type="protein sequence ID" value="MCL1631598.1"/>
    <property type="molecule type" value="Genomic_DNA"/>
</dbReference>
<evidence type="ECO:0000256" key="1">
    <source>
        <dbReference type="SAM" id="Phobius"/>
    </source>
</evidence>
<evidence type="ECO:0000259" key="2">
    <source>
        <dbReference type="Pfam" id="PF02624"/>
    </source>
</evidence>
<evidence type="ECO:0000313" key="3">
    <source>
        <dbReference type="EMBL" id="MCL1631598.1"/>
    </source>
</evidence>
<dbReference type="Pfam" id="PF02624">
    <property type="entry name" value="YcaO"/>
    <property type="match status" value="1"/>
</dbReference>
<dbReference type="InterPro" id="IPR003776">
    <property type="entry name" value="YcaO-like_dom"/>
</dbReference>
<keyword evidence="1" id="KW-0472">Membrane</keyword>
<organism evidence="3 4">
    <name type="scientific">Sporolactobacillus mangiferae</name>
    <dbReference type="NCBI Taxonomy" id="2940498"/>
    <lineage>
        <taxon>Bacteria</taxon>
        <taxon>Bacillati</taxon>
        <taxon>Bacillota</taxon>
        <taxon>Bacilli</taxon>
        <taxon>Bacillales</taxon>
        <taxon>Sporolactobacillaceae</taxon>
        <taxon>Sporolactobacillus</taxon>
    </lineage>
</organism>
<proteinExistence type="predicted"/>
<keyword evidence="1" id="KW-1133">Transmembrane helix</keyword>